<dbReference type="SMART" id="SM00895">
    <property type="entry name" value="FCD"/>
    <property type="match status" value="1"/>
</dbReference>
<evidence type="ECO:0000313" key="6">
    <source>
        <dbReference type="Proteomes" id="UP000020595"/>
    </source>
</evidence>
<dbReference type="Pfam" id="PF07729">
    <property type="entry name" value="FCD"/>
    <property type="match status" value="1"/>
</dbReference>
<evidence type="ECO:0000256" key="2">
    <source>
        <dbReference type="ARBA" id="ARBA00023125"/>
    </source>
</evidence>
<dbReference type="PANTHER" id="PTHR43537">
    <property type="entry name" value="TRANSCRIPTIONAL REGULATOR, GNTR FAMILY"/>
    <property type="match status" value="1"/>
</dbReference>
<keyword evidence="3" id="KW-0804">Transcription</keyword>
<dbReference type="PANTHER" id="PTHR43537:SF24">
    <property type="entry name" value="GLUCONATE OPERON TRANSCRIPTIONAL REPRESSOR"/>
    <property type="match status" value="1"/>
</dbReference>
<dbReference type="CDD" id="cd07377">
    <property type="entry name" value="WHTH_GntR"/>
    <property type="match status" value="1"/>
</dbReference>
<keyword evidence="2" id="KW-0238">DNA-binding</keyword>
<sequence length="220" mass="24866">MNLKIENPPVTLRELCLDKVRNAIITGYFPSGKRLVERTLCEELGVSRSVVREVIRYLEAEGLVEILPNKGPIVSLLNWDIASQIYEIRLLLEQSAVVDCTKNLDEKTAEKLKLLLEDLKAAFAADDINLIIATSTRLYETIFTTANHYIAWEVVQRLNGRISRLRAMTMKSTKREISGYQRIKNMCEAIYLHKDPEKAKQAVAEHIAEAAAVAKNILDA</sequence>
<dbReference type="InterPro" id="IPR036388">
    <property type="entry name" value="WH-like_DNA-bd_sf"/>
</dbReference>
<dbReference type="RefSeq" id="WP_032051033.1">
    <property type="nucleotide sequence ID" value="NZ_JEWH01000015.1"/>
</dbReference>
<dbReference type="InterPro" id="IPR011711">
    <property type="entry name" value="GntR_C"/>
</dbReference>
<gene>
    <name evidence="5" type="ORF">J512_1603</name>
</gene>
<keyword evidence="1" id="KW-0805">Transcription regulation</keyword>
<dbReference type="Gene3D" id="1.10.10.10">
    <property type="entry name" value="Winged helix-like DNA-binding domain superfamily/Winged helix DNA-binding domain"/>
    <property type="match status" value="1"/>
</dbReference>
<dbReference type="PRINTS" id="PR00035">
    <property type="entry name" value="HTHGNTR"/>
</dbReference>
<organism evidence="5 6">
    <name type="scientific">Acinetobacter baumannii (strain 1295743)</name>
    <dbReference type="NCBI Taxonomy" id="1310613"/>
    <lineage>
        <taxon>Bacteria</taxon>
        <taxon>Pseudomonadati</taxon>
        <taxon>Pseudomonadota</taxon>
        <taxon>Gammaproteobacteria</taxon>
        <taxon>Moraxellales</taxon>
        <taxon>Moraxellaceae</taxon>
        <taxon>Acinetobacter</taxon>
        <taxon>Acinetobacter calcoaceticus/baumannii complex</taxon>
    </lineage>
</organism>
<dbReference type="GO" id="GO:0003700">
    <property type="term" value="F:DNA-binding transcription factor activity"/>
    <property type="evidence" value="ECO:0007669"/>
    <property type="project" value="InterPro"/>
</dbReference>
<dbReference type="InterPro" id="IPR036390">
    <property type="entry name" value="WH_DNA-bd_sf"/>
</dbReference>
<dbReference type="PROSITE" id="PS50949">
    <property type="entry name" value="HTH_GNTR"/>
    <property type="match status" value="1"/>
</dbReference>
<evidence type="ECO:0000259" key="4">
    <source>
        <dbReference type="PROSITE" id="PS50949"/>
    </source>
</evidence>
<dbReference type="InterPro" id="IPR008920">
    <property type="entry name" value="TF_FadR/GntR_C"/>
</dbReference>
<dbReference type="GO" id="GO:0003677">
    <property type="term" value="F:DNA binding"/>
    <property type="evidence" value="ECO:0007669"/>
    <property type="project" value="UniProtKB-KW"/>
</dbReference>
<dbReference type="InterPro" id="IPR000524">
    <property type="entry name" value="Tscrpt_reg_HTH_GntR"/>
</dbReference>
<reference evidence="5 6" key="1">
    <citation type="submission" date="2014-02" db="EMBL/GenBank/DDBJ databases">
        <title>Comparative genomics and transcriptomics to identify genetic mechanisms underlying the emergence of carbapenem resistant Acinetobacter baumannii (CRAb).</title>
        <authorList>
            <person name="Harris A.D."/>
            <person name="Johnson K.J."/>
            <person name="George J."/>
            <person name="Shefchek K."/>
            <person name="Daugherty S.C."/>
            <person name="Parankush S."/>
            <person name="Sadzewicz L."/>
            <person name="Tallon L."/>
            <person name="Sengamalay N."/>
            <person name="Hazen T.H."/>
            <person name="Rasko D.A."/>
        </authorList>
    </citation>
    <scope>NUCLEOTIDE SEQUENCE [LARGE SCALE GENOMIC DNA]</scope>
    <source>
        <strain evidence="5 6">1295743</strain>
    </source>
</reference>
<dbReference type="EMBL" id="JEWH01000015">
    <property type="protein sequence ID" value="EXB06189.1"/>
    <property type="molecule type" value="Genomic_DNA"/>
</dbReference>
<proteinExistence type="predicted"/>
<accession>A0A009IN94</accession>
<feature type="domain" description="HTH gntR-type" evidence="4">
    <location>
        <begin position="10"/>
        <end position="77"/>
    </location>
</feature>
<dbReference type="SMART" id="SM00345">
    <property type="entry name" value="HTH_GNTR"/>
    <property type="match status" value="1"/>
</dbReference>
<dbReference type="Gene3D" id="1.20.120.530">
    <property type="entry name" value="GntR ligand-binding domain-like"/>
    <property type="match status" value="1"/>
</dbReference>
<comment type="caution">
    <text evidence="5">The sequence shown here is derived from an EMBL/GenBank/DDBJ whole genome shotgun (WGS) entry which is preliminary data.</text>
</comment>
<evidence type="ECO:0000313" key="5">
    <source>
        <dbReference type="EMBL" id="EXB06189.1"/>
    </source>
</evidence>
<dbReference type="SUPFAM" id="SSF46785">
    <property type="entry name" value="Winged helix' DNA-binding domain"/>
    <property type="match status" value="1"/>
</dbReference>
<dbReference type="Proteomes" id="UP000020595">
    <property type="component" value="Unassembled WGS sequence"/>
</dbReference>
<dbReference type="PATRIC" id="fig|1310613.3.peg.1542"/>
<protein>
    <submittedName>
        <fullName evidence="5">Bacterial regulatory s, gntR family protein</fullName>
    </submittedName>
</protein>
<evidence type="ECO:0000256" key="1">
    <source>
        <dbReference type="ARBA" id="ARBA00023015"/>
    </source>
</evidence>
<evidence type="ECO:0000256" key="3">
    <source>
        <dbReference type="ARBA" id="ARBA00023163"/>
    </source>
</evidence>
<dbReference type="AlphaFoldDB" id="A0A009IN94"/>
<name>A0A009IN94_ACIB9</name>
<dbReference type="SUPFAM" id="SSF48008">
    <property type="entry name" value="GntR ligand-binding domain-like"/>
    <property type="match status" value="1"/>
</dbReference>
<dbReference type="Pfam" id="PF00392">
    <property type="entry name" value="GntR"/>
    <property type="match status" value="1"/>
</dbReference>